<keyword evidence="1" id="KW-0812">Transmembrane</keyword>
<evidence type="ECO:0000256" key="1">
    <source>
        <dbReference type="SAM" id="Phobius"/>
    </source>
</evidence>
<gene>
    <name evidence="2" type="ORF">CEE69_15295</name>
</gene>
<dbReference type="EMBL" id="NIZW01000011">
    <property type="protein sequence ID" value="PHQ34381.1"/>
    <property type="molecule type" value="Genomic_DNA"/>
</dbReference>
<dbReference type="AlphaFoldDB" id="A0A2G1W5U7"/>
<reference evidence="2 3" key="1">
    <citation type="submission" date="2017-06" db="EMBL/GenBank/DDBJ databases">
        <title>Description of Rhodopirellula bahusiensis sp. nov.</title>
        <authorList>
            <person name="Kizina J."/>
            <person name="Harder J."/>
        </authorList>
    </citation>
    <scope>NUCLEOTIDE SEQUENCE [LARGE SCALE GENOMIC DNA]</scope>
    <source>
        <strain evidence="2 3">SWK21</strain>
    </source>
</reference>
<evidence type="ECO:0000313" key="3">
    <source>
        <dbReference type="Proteomes" id="UP000225740"/>
    </source>
</evidence>
<organism evidence="2 3">
    <name type="scientific">Rhodopirellula bahusiensis</name>
    <dbReference type="NCBI Taxonomy" id="2014065"/>
    <lineage>
        <taxon>Bacteria</taxon>
        <taxon>Pseudomonadati</taxon>
        <taxon>Planctomycetota</taxon>
        <taxon>Planctomycetia</taxon>
        <taxon>Pirellulales</taxon>
        <taxon>Pirellulaceae</taxon>
        <taxon>Rhodopirellula</taxon>
    </lineage>
</organism>
<keyword evidence="3" id="KW-1185">Reference proteome</keyword>
<evidence type="ECO:0000313" key="2">
    <source>
        <dbReference type="EMBL" id="PHQ34381.1"/>
    </source>
</evidence>
<feature type="transmembrane region" description="Helical" evidence="1">
    <location>
        <begin position="16"/>
        <end position="39"/>
    </location>
</feature>
<proteinExistence type="predicted"/>
<keyword evidence="1" id="KW-1133">Transmembrane helix</keyword>
<keyword evidence="1" id="KW-0472">Membrane</keyword>
<feature type="transmembrane region" description="Helical" evidence="1">
    <location>
        <begin position="51"/>
        <end position="71"/>
    </location>
</feature>
<accession>A0A2G1W5U7</accession>
<sequence length="77" mass="8666">MSNLPPNRPDAASYGFFWYAVLLLMVPFGLPACIIVAPFSWYFELAPGNSVALWAIGIVDLILVFCFLYYLEEKGRS</sequence>
<name>A0A2G1W5U7_9BACT</name>
<dbReference type="Proteomes" id="UP000225740">
    <property type="component" value="Unassembled WGS sequence"/>
</dbReference>
<protein>
    <submittedName>
        <fullName evidence="2">Uncharacterized protein</fullName>
    </submittedName>
</protein>
<comment type="caution">
    <text evidence="2">The sequence shown here is derived from an EMBL/GenBank/DDBJ whole genome shotgun (WGS) entry which is preliminary data.</text>
</comment>